<gene>
    <name evidence="1" type="ORF">PITG_11665</name>
</gene>
<protein>
    <recommendedName>
        <fullName evidence="3">OTU domain-containing protein</fullName>
    </recommendedName>
</protein>
<evidence type="ECO:0008006" key="3">
    <source>
        <dbReference type="Google" id="ProtNLM"/>
    </source>
</evidence>
<dbReference type="AlphaFoldDB" id="D0NIA6"/>
<proteinExistence type="predicted"/>
<dbReference type="Proteomes" id="UP000006643">
    <property type="component" value="Unassembled WGS sequence"/>
</dbReference>
<evidence type="ECO:0000313" key="1">
    <source>
        <dbReference type="EMBL" id="EEY59191.1"/>
    </source>
</evidence>
<keyword evidence="2" id="KW-1185">Reference proteome</keyword>
<dbReference type="eggNOG" id="KOG3105">
    <property type="taxonomic scope" value="Eukaryota"/>
</dbReference>
<dbReference type="HOGENOM" id="CLU_148998_0_0_1"/>
<dbReference type="GeneID" id="9470725"/>
<sequence length="149" mass="17420">MHEWHLRYQHLFDDDDSDDDKEGLCLQKPAWYTPEDIRSSLFCCLRHAFARYEDDYLTDLTQYMQELEELSGLFDEDYLVSIRNEQSDGSELAIFAAAQYHGCNIELKTLNYNCKVVSTFTYSVDDASRTISIARIGLYYCLQVEGMHI</sequence>
<dbReference type="OrthoDB" id="102509at2759"/>
<dbReference type="EMBL" id="DS028139">
    <property type="protein sequence ID" value="EEY59191.1"/>
    <property type="molecule type" value="Genomic_DNA"/>
</dbReference>
<evidence type="ECO:0000313" key="2">
    <source>
        <dbReference type="Proteomes" id="UP000006643"/>
    </source>
</evidence>
<dbReference type="RefSeq" id="XP_002901205.1">
    <property type="nucleotide sequence ID" value="XM_002901159.1"/>
</dbReference>
<accession>D0NIA6</accession>
<name>D0NIA6_PHYIT</name>
<dbReference type="KEGG" id="pif:PITG_11665"/>
<reference evidence="2" key="1">
    <citation type="journal article" date="2009" name="Nature">
        <title>Genome sequence and analysis of the Irish potato famine pathogen Phytophthora infestans.</title>
        <authorList>
            <consortium name="The Broad Institute Genome Sequencing Platform"/>
            <person name="Haas B.J."/>
            <person name="Kamoun S."/>
            <person name="Zody M.C."/>
            <person name="Jiang R.H."/>
            <person name="Handsaker R.E."/>
            <person name="Cano L.M."/>
            <person name="Grabherr M."/>
            <person name="Kodira C.D."/>
            <person name="Raffaele S."/>
            <person name="Torto-Alalibo T."/>
            <person name="Bozkurt T.O."/>
            <person name="Ah-Fong A.M."/>
            <person name="Alvarado L."/>
            <person name="Anderson V.L."/>
            <person name="Armstrong M.R."/>
            <person name="Avrova A."/>
            <person name="Baxter L."/>
            <person name="Beynon J."/>
            <person name="Boevink P.C."/>
            <person name="Bollmann S.R."/>
            <person name="Bos J.I."/>
            <person name="Bulone V."/>
            <person name="Cai G."/>
            <person name="Cakir C."/>
            <person name="Carrington J.C."/>
            <person name="Chawner M."/>
            <person name="Conti L."/>
            <person name="Costanzo S."/>
            <person name="Ewan R."/>
            <person name="Fahlgren N."/>
            <person name="Fischbach M.A."/>
            <person name="Fugelstad J."/>
            <person name="Gilroy E.M."/>
            <person name="Gnerre S."/>
            <person name="Green P.J."/>
            <person name="Grenville-Briggs L.J."/>
            <person name="Griffith J."/>
            <person name="Grunwald N.J."/>
            <person name="Horn K."/>
            <person name="Horner N.R."/>
            <person name="Hu C.H."/>
            <person name="Huitema E."/>
            <person name="Jeong D.H."/>
            <person name="Jones A.M."/>
            <person name="Jones J.D."/>
            <person name="Jones R.W."/>
            <person name="Karlsson E.K."/>
            <person name="Kunjeti S.G."/>
            <person name="Lamour K."/>
            <person name="Liu Z."/>
            <person name="Ma L."/>
            <person name="Maclean D."/>
            <person name="Chibucos M.C."/>
            <person name="McDonald H."/>
            <person name="McWalters J."/>
            <person name="Meijer H.J."/>
            <person name="Morgan W."/>
            <person name="Morris P.F."/>
            <person name="Munro C.A."/>
            <person name="O'Neill K."/>
            <person name="Ospina-Giraldo M."/>
            <person name="Pinzon A."/>
            <person name="Pritchard L."/>
            <person name="Ramsahoye B."/>
            <person name="Ren Q."/>
            <person name="Restrepo S."/>
            <person name="Roy S."/>
            <person name="Sadanandom A."/>
            <person name="Savidor A."/>
            <person name="Schornack S."/>
            <person name="Schwartz D.C."/>
            <person name="Schumann U.D."/>
            <person name="Schwessinger B."/>
            <person name="Seyer L."/>
            <person name="Sharpe T."/>
            <person name="Silvar C."/>
            <person name="Song J."/>
            <person name="Studholme D.J."/>
            <person name="Sykes S."/>
            <person name="Thines M."/>
            <person name="van de Vondervoort P.J."/>
            <person name="Phuntumart V."/>
            <person name="Wawra S."/>
            <person name="Weide R."/>
            <person name="Win J."/>
            <person name="Young C."/>
            <person name="Zhou S."/>
            <person name="Fry W."/>
            <person name="Meyers B.C."/>
            <person name="van West P."/>
            <person name="Ristaino J."/>
            <person name="Govers F."/>
            <person name="Birch P.R."/>
            <person name="Whisson S.C."/>
            <person name="Judelson H.S."/>
            <person name="Nusbaum C."/>
        </authorList>
    </citation>
    <scope>NUCLEOTIDE SEQUENCE [LARGE SCALE GENOMIC DNA]</scope>
    <source>
        <strain evidence="2">T30-4</strain>
    </source>
</reference>
<dbReference type="InParanoid" id="D0NIA6"/>
<dbReference type="VEuPathDB" id="FungiDB:PITG_11665"/>
<organism evidence="1 2">
    <name type="scientific">Phytophthora infestans (strain T30-4)</name>
    <name type="common">Potato late blight agent</name>
    <dbReference type="NCBI Taxonomy" id="403677"/>
    <lineage>
        <taxon>Eukaryota</taxon>
        <taxon>Sar</taxon>
        <taxon>Stramenopiles</taxon>
        <taxon>Oomycota</taxon>
        <taxon>Peronosporomycetes</taxon>
        <taxon>Peronosporales</taxon>
        <taxon>Peronosporaceae</taxon>
        <taxon>Phytophthora</taxon>
    </lineage>
</organism>